<comment type="caution">
    <text evidence="1">The sequence shown here is derived from an EMBL/GenBank/DDBJ whole genome shotgun (WGS) entry which is preliminary data.</text>
</comment>
<gene>
    <name evidence="1" type="ORF">AVEN_31380_1</name>
</gene>
<sequence>YPQTDNVQCGCAPSCWEMKSLALTVEITESLAYPNVHSSCSTPNSQSPRTSLRILSSPSSSFPCSQDNRPDVIWDYTSPKLPKGYAFYF</sequence>
<dbReference type="EMBL" id="BGPR01043222">
    <property type="protein sequence ID" value="GBO19797.1"/>
    <property type="molecule type" value="Genomic_DNA"/>
</dbReference>
<proteinExistence type="predicted"/>
<accession>A0A4Y2V7U3</accession>
<reference evidence="1 2" key="1">
    <citation type="journal article" date="2019" name="Sci. Rep.">
        <title>Orb-weaving spider Araneus ventricosus genome elucidates the spidroin gene catalogue.</title>
        <authorList>
            <person name="Kono N."/>
            <person name="Nakamura H."/>
            <person name="Ohtoshi R."/>
            <person name="Moran D.A.P."/>
            <person name="Shinohara A."/>
            <person name="Yoshida Y."/>
            <person name="Fujiwara M."/>
            <person name="Mori M."/>
            <person name="Tomita M."/>
            <person name="Arakawa K."/>
        </authorList>
    </citation>
    <scope>NUCLEOTIDE SEQUENCE [LARGE SCALE GENOMIC DNA]</scope>
</reference>
<organism evidence="1 2">
    <name type="scientific">Araneus ventricosus</name>
    <name type="common">Orbweaver spider</name>
    <name type="synonym">Epeira ventricosa</name>
    <dbReference type="NCBI Taxonomy" id="182803"/>
    <lineage>
        <taxon>Eukaryota</taxon>
        <taxon>Metazoa</taxon>
        <taxon>Ecdysozoa</taxon>
        <taxon>Arthropoda</taxon>
        <taxon>Chelicerata</taxon>
        <taxon>Arachnida</taxon>
        <taxon>Araneae</taxon>
        <taxon>Araneomorphae</taxon>
        <taxon>Entelegynae</taxon>
        <taxon>Araneoidea</taxon>
        <taxon>Araneidae</taxon>
        <taxon>Araneus</taxon>
    </lineage>
</organism>
<name>A0A4Y2V7U3_ARAVE</name>
<feature type="non-terminal residue" evidence="1">
    <location>
        <position position="1"/>
    </location>
</feature>
<keyword evidence="2" id="KW-1185">Reference proteome</keyword>
<evidence type="ECO:0000313" key="1">
    <source>
        <dbReference type="EMBL" id="GBO19797.1"/>
    </source>
</evidence>
<protein>
    <submittedName>
        <fullName evidence="1">Uncharacterized protein</fullName>
    </submittedName>
</protein>
<evidence type="ECO:0000313" key="2">
    <source>
        <dbReference type="Proteomes" id="UP000499080"/>
    </source>
</evidence>
<dbReference type="AlphaFoldDB" id="A0A4Y2V7U3"/>
<dbReference type="Proteomes" id="UP000499080">
    <property type="component" value="Unassembled WGS sequence"/>
</dbReference>